<dbReference type="PANTHER" id="PTHR14042">
    <property type="entry name" value="DOPEY-RELATED"/>
    <property type="match status" value="1"/>
</dbReference>
<dbReference type="GO" id="GO:0005802">
    <property type="term" value="C:trans-Golgi network"/>
    <property type="evidence" value="ECO:0007669"/>
    <property type="project" value="TreeGrafter"/>
</dbReference>
<dbReference type="GO" id="GO:0005829">
    <property type="term" value="C:cytosol"/>
    <property type="evidence" value="ECO:0007669"/>
    <property type="project" value="GOC"/>
</dbReference>
<accession>A0A8S3HQ53</accession>
<protein>
    <submittedName>
        <fullName evidence="1">Uncharacterized protein</fullName>
    </submittedName>
</protein>
<name>A0A8S3HQ53_9BILA</name>
<feature type="non-terminal residue" evidence="1">
    <location>
        <position position="1"/>
    </location>
</feature>
<dbReference type="InterPro" id="IPR040314">
    <property type="entry name" value="DOP1"/>
</dbReference>
<dbReference type="GO" id="GO:0005768">
    <property type="term" value="C:endosome"/>
    <property type="evidence" value="ECO:0007669"/>
    <property type="project" value="TreeGrafter"/>
</dbReference>
<reference evidence="1" key="1">
    <citation type="submission" date="2021-02" db="EMBL/GenBank/DDBJ databases">
        <authorList>
            <person name="Nowell W R."/>
        </authorList>
    </citation>
    <scope>NUCLEOTIDE SEQUENCE</scope>
</reference>
<organism evidence="1 2">
    <name type="scientific">Rotaria magnacalcarata</name>
    <dbReference type="NCBI Taxonomy" id="392030"/>
    <lineage>
        <taxon>Eukaryota</taxon>
        <taxon>Metazoa</taxon>
        <taxon>Spiralia</taxon>
        <taxon>Gnathifera</taxon>
        <taxon>Rotifera</taxon>
        <taxon>Eurotatoria</taxon>
        <taxon>Bdelloidea</taxon>
        <taxon>Philodinida</taxon>
        <taxon>Philodinidae</taxon>
        <taxon>Rotaria</taxon>
    </lineage>
</organism>
<dbReference type="PANTHER" id="PTHR14042:SF24">
    <property type="entry name" value="PROTEIN DOPEY-1 HOMOLOG"/>
    <property type="match status" value="1"/>
</dbReference>
<sequence>QLPYFDVFDYVIHLIQRLSYICNYCLLGNIIDNGHFPNQTLSPQHWMKALTINERDLFDARQSILNQFPSILSSILFIWKTVSEQYLFDNANDQTTSNLLPIHQSLNNLWPQYSVKQIRQTILDYLSSLTKSNGVSFLSAVAQCWGERKRQQRTQQRSNTTSTLDASSRTTILTMPRDNIGEAQALIEIVMSINGYTLNDMIPNMNELIRNQLTARDKVSFKGKLLDKRSSSLD</sequence>
<dbReference type="GO" id="GO:0006895">
    <property type="term" value="P:Golgi to endosome transport"/>
    <property type="evidence" value="ECO:0007669"/>
    <property type="project" value="InterPro"/>
</dbReference>
<evidence type="ECO:0000313" key="1">
    <source>
        <dbReference type="EMBL" id="CAF5187367.1"/>
    </source>
</evidence>
<dbReference type="Proteomes" id="UP000676336">
    <property type="component" value="Unassembled WGS sequence"/>
</dbReference>
<comment type="caution">
    <text evidence="1">The sequence shown here is derived from an EMBL/GenBank/DDBJ whole genome shotgun (WGS) entry which is preliminary data.</text>
</comment>
<dbReference type="AlphaFoldDB" id="A0A8S3HQ53"/>
<proteinExistence type="predicted"/>
<evidence type="ECO:0000313" key="2">
    <source>
        <dbReference type="Proteomes" id="UP000676336"/>
    </source>
</evidence>
<gene>
    <name evidence="1" type="ORF">SMN809_LOCUS70954</name>
</gene>
<dbReference type="EMBL" id="CAJOBI010322588">
    <property type="protein sequence ID" value="CAF5187367.1"/>
    <property type="molecule type" value="Genomic_DNA"/>
</dbReference>